<dbReference type="AlphaFoldDB" id="A0A517ZB25"/>
<reference evidence="4 5" key="1">
    <citation type="submission" date="2019-02" db="EMBL/GenBank/DDBJ databases">
        <title>Deep-cultivation of Planctomycetes and their phenomic and genomic characterization uncovers novel biology.</title>
        <authorList>
            <person name="Wiegand S."/>
            <person name="Jogler M."/>
            <person name="Boedeker C."/>
            <person name="Pinto D."/>
            <person name="Vollmers J."/>
            <person name="Rivas-Marin E."/>
            <person name="Kohn T."/>
            <person name="Peeters S.H."/>
            <person name="Heuer A."/>
            <person name="Rast P."/>
            <person name="Oberbeckmann S."/>
            <person name="Bunk B."/>
            <person name="Jeske O."/>
            <person name="Meyerdierks A."/>
            <person name="Storesund J.E."/>
            <person name="Kallscheuer N."/>
            <person name="Luecker S."/>
            <person name="Lage O.M."/>
            <person name="Pohl T."/>
            <person name="Merkel B.J."/>
            <person name="Hornburger P."/>
            <person name="Mueller R.-W."/>
            <person name="Bruemmer F."/>
            <person name="Labrenz M."/>
            <person name="Spormann A.M."/>
            <person name="Op den Camp H."/>
            <person name="Overmann J."/>
            <person name="Amann R."/>
            <person name="Jetten M.S.M."/>
            <person name="Mascher T."/>
            <person name="Medema M.H."/>
            <person name="Devos D.P."/>
            <person name="Kaster A.-K."/>
            <person name="Ovreas L."/>
            <person name="Rohde M."/>
            <person name="Galperin M.Y."/>
            <person name="Jogler C."/>
        </authorList>
    </citation>
    <scope>NUCLEOTIDE SEQUENCE [LARGE SCALE GENOMIC DNA]</scope>
    <source>
        <strain evidence="4 5">Mal4</strain>
    </source>
</reference>
<keyword evidence="5" id="KW-1185">Reference proteome</keyword>
<dbReference type="InterPro" id="IPR002941">
    <property type="entry name" value="DNA_methylase_N4/N6"/>
</dbReference>
<dbReference type="RefSeq" id="WP_145370851.1">
    <property type="nucleotide sequence ID" value="NZ_CP036275.1"/>
</dbReference>
<dbReference type="GO" id="GO:0032259">
    <property type="term" value="P:methylation"/>
    <property type="evidence" value="ECO:0007669"/>
    <property type="project" value="UniProtKB-KW"/>
</dbReference>
<dbReference type="Pfam" id="PF01555">
    <property type="entry name" value="N6_N4_Mtase"/>
    <property type="match status" value="1"/>
</dbReference>
<protein>
    <submittedName>
        <fullName evidence="4">DNA methylase</fullName>
    </submittedName>
</protein>
<feature type="domain" description="DNA methylase N-4/N-6" evidence="3">
    <location>
        <begin position="150"/>
        <end position="271"/>
    </location>
</feature>
<dbReference type="InterPro" id="IPR029063">
    <property type="entry name" value="SAM-dependent_MTases_sf"/>
</dbReference>
<keyword evidence="2" id="KW-0808">Transferase</keyword>
<accession>A0A517ZB25</accession>
<evidence type="ECO:0000313" key="5">
    <source>
        <dbReference type="Proteomes" id="UP000320496"/>
    </source>
</evidence>
<dbReference type="OrthoDB" id="256730at2"/>
<dbReference type="GO" id="GO:0003677">
    <property type="term" value="F:DNA binding"/>
    <property type="evidence" value="ECO:0007669"/>
    <property type="project" value="InterPro"/>
</dbReference>
<evidence type="ECO:0000256" key="2">
    <source>
        <dbReference type="ARBA" id="ARBA00022679"/>
    </source>
</evidence>
<dbReference type="GO" id="GO:0008170">
    <property type="term" value="F:N-methyltransferase activity"/>
    <property type="evidence" value="ECO:0007669"/>
    <property type="project" value="InterPro"/>
</dbReference>
<name>A0A517ZB25_9PLAN</name>
<evidence type="ECO:0000259" key="3">
    <source>
        <dbReference type="Pfam" id="PF01555"/>
    </source>
</evidence>
<keyword evidence="1 4" id="KW-0489">Methyltransferase</keyword>
<gene>
    <name evidence="4" type="ORF">Mal4_40400</name>
</gene>
<dbReference type="Gene3D" id="3.40.50.150">
    <property type="entry name" value="Vaccinia Virus protein VP39"/>
    <property type="match status" value="1"/>
</dbReference>
<proteinExistence type="predicted"/>
<dbReference type="Proteomes" id="UP000320496">
    <property type="component" value="Chromosome"/>
</dbReference>
<dbReference type="KEGG" id="mri:Mal4_40400"/>
<evidence type="ECO:0000313" key="4">
    <source>
        <dbReference type="EMBL" id="QDU39694.1"/>
    </source>
</evidence>
<sequence length="425" mass="49284">MVPVVDELPLSRIVFDEAIYPRKSHDPQLVQRYADALDAIEARQQYLSISADDKLLDGKHRWLAYRKVLDGDDRTVKVFRYDVRSPHEQFQLAVRLNSDHGAQLSDDDKQQDAIRLYNFGYTYDTIAETLSVGKRKVSDWLSRTVKEEKDRRNRKIFDMWLACHTQQEIADAVGCPQQTVADQIRGFTDSVLQNRSGKAAAEHATGFEAPIYNIWKQQEKTPGSTHFGNSDVRWLDNLLYLYTQPLDVVVDPFAGGGSTIDVCNKRLRRFFVSDRKPIVEREHEIRQHDLTAGLPKVPRWKDVQLVYLDPPYWKQAEGRYSDDPTDLANMPLNQFHEILAGIIEAFALKLTDAYVALIIQPTQWKAPEKQFTDHVAEMLRRVRRPVEMRFSVPYESQQCTAQMVEWAKAHRQCLVLTREIIVWRV</sequence>
<organism evidence="4 5">
    <name type="scientific">Maioricimonas rarisocia</name>
    <dbReference type="NCBI Taxonomy" id="2528026"/>
    <lineage>
        <taxon>Bacteria</taxon>
        <taxon>Pseudomonadati</taxon>
        <taxon>Planctomycetota</taxon>
        <taxon>Planctomycetia</taxon>
        <taxon>Planctomycetales</taxon>
        <taxon>Planctomycetaceae</taxon>
        <taxon>Maioricimonas</taxon>
    </lineage>
</organism>
<dbReference type="EMBL" id="CP036275">
    <property type="protein sequence ID" value="QDU39694.1"/>
    <property type="molecule type" value="Genomic_DNA"/>
</dbReference>
<evidence type="ECO:0000256" key="1">
    <source>
        <dbReference type="ARBA" id="ARBA00022603"/>
    </source>
</evidence>
<dbReference type="SUPFAM" id="SSF53335">
    <property type="entry name" value="S-adenosyl-L-methionine-dependent methyltransferases"/>
    <property type="match status" value="1"/>
</dbReference>